<feature type="region of interest" description="Disordered" evidence="1">
    <location>
        <begin position="31"/>
        <end position="51"/>
    </location>
</feature>
<protein>
    <submittedName>
        <fullName evidence="2">Uncharacterized protein</fullName>
    </submittedName>
</protein>
<sequence>KQWCSTVSLGGSGEEEKVPMGDFCIGQPQDKLVDGDDDSAGSSLVENGQFC</sequence>
<evidence type="ECO:0000256" key="1">
    <source>
        <dbReference type="SAM" id="MobiDB-lite"/>
    </source>
</evidence>
<dbReference type="EMBL" id="LXQA010155206">
    <property type="protein sequence ID" value="MCI26771.1"/>
    <property type="molecule type" value="Genomic_DNA"/>
</dbReference>
<comment type="caution">
    <text evidence="2">The sequence shown here is derived from an EMBL/GenBank/DDBJ whole genome shotgun (WGS) entry which is preliminary data.</text>
</comment>
<reference evidence="2 3" key="1">
    <citation type="journal article" date="2018" name="Front. Plant Sci.">
        <title>Red Clover (Trifolium pratense) and Zigzag Clover (T. medium) - A Picture of Genomic Similarities and Differences.</title>
        <authorList>
            <person name="Dluhosova J."/>
            <person name="Istvanek J."/>
            <person name="Nedelnik J."/>
            <person name="Repkova J."/>
        </authorList>
    </citation>
    <scope>NUCLEOTIDE SEQUENCE [LARGE SCALE GENOMIC DNA]</scope>
    <source>
        <strain evidence="3">cv. 10/8</strain>
        <tissue evidence="2">Leaf</tissue>
    </source>
</reference>
<evidence type="ECO:0000313" key="2">
    <source>
        <dbReference type="EMBL" id="MCI26771.1"/>
    </source>
</evidence>
<feature type="compositionally biased region" description="Polar residues" evidence="1">
    <location>
        <begin position="40"/>
        <end position="51"/>
    </location>
</feature>
<name>A0A392QQV6_9FABA</name>
<keyword evidence="3" id="KW-1185">Reference proteome</keyword>
<dbReference type="Proteomes" id="UP000265520">
    <property type="component" value="Unassembled WGS sequence"/>
</dbReference>
<dbReference type="AlphaFoldDB" id="A0A392QQV6"/>
<evidence type="ECO:0000313" key="3">
    <source>
        <dbReference type="Proteomes" id="UP000265520"/>
    </source>
</evidence>
<accession>A0A392QQV6</accession>
<proteinExistence type="predicted"/>
<organism evidence="2 3">
    <name type="scientific">Trifolium medium</name>
    <dbReference type="NCBI Taxonomy" id="97028"/>
    <lineage>
        <taxon>Eukaryota</taxon>
        <taxon>Viridiplantae</taxon>
        <taxon>Streptophyta</taxon>
        <taxon>Embryophyta</taxon>
        <taxon>Tracheophyta</taxon>
        <taxon>Spermatophyta</taxon>
        <taxon>Magnoliopsida</taxon>
        <taxon>eudicotyledons</taxon>
        <taxon>Gunneridae</taxon>
        <taxon>Pentapetalae</taxon>
        <taxon>rosids</taxon>
        <taxon>fabids</taxon>
        <taxon>Fabales</taxon>
        <taxon>Fabaceae</taxon>
        <taxon>Papilionoideae</taxon>
        <taxon>50 kb inversion clade</taxon>
        <taxon>NPAAA clade</taxon>
        <taxon>Hologalegina</taxon>
        <taxon>IRL clade</taxon>
        <taxon>Trifolieae</taxon>
        <taxon>Trifolium</taxon>
    </lineage>
</organism>
<feature type="non-terminal residue" evidence="2">
    <location>
        <position position="1"/>
    </location>
</feature>